<dbReference type="OrthoDB" id="2236777at2"/>
<keyword evidence="1" id="KW-0812">Transmembrane</keyword>
<keyword evidence="1" id="KW-0472">Membrane</keyword>
<feature type="transmembrane region" description="Helical" evidence="1">
    <location>
        <begin position="162"/>
        <end position="190"/>
    </location>
</feature>
<organism evidence="2 3">
    <name type="scientific">Streptococcus parasuis</name>
    <dbReference type="NCBI Taxonomy" id="1501662"/>
    <lineage>
        <taxon>Bacteria</taxon>
        <taxon>Bacillati</taxon>
        <taxon>Bacillota</taxon>
        <taxon>Bacilli</taxon>
        <taxon>Lactobacillales</taxon>
        <taxon>Streptococcaceae</taxon>
        <taxon>Streptococcus</taxon>
    </lineage>
</organism>
<dbReference type="Proteomes" id="UP000291525">
    <property type="component" value="Unassembled WGS sequence"/>
</dbReference>
<dbReference type="EMBL" id="SHGT01000060">
    <property type="protein sequence ID" value="TAA09136.1"/>
    <property type="molecule type" value="Genomic_DNA"/>
</dbReference>
<sequence length="260" mass="29596">MLPYPFSYFSSIATPRKMFANRKLMNLWQRLFTTIFLVALLVIPPTLQTFSLETYPLDNFVEGIYQPLSGDVVTDLHANSQLTGGKFVYTGTKQWEQVTFGDTVSTSKDFSFQFKESNLIIRKGQDVLAEITYDGMSTDDFANKEQLRAAISKNWYQANKAVVGLGVTLVSSFILAVNLLFILLGASFFLYLTKKSRLFHFRSFAECYNFSLNCLGFPTIIACLIGLFGQPITTILTLQNILFVLCLLWVFFKTKFRDEN</sequence>
<evidence type="ECO:0008006" key="4">
    <source>
        <dbReference type="Google" id="ProtNLM"/>
    </source>
</evidence>
<dbReference type="AlphaFoldDB" id="A0A4Q8L0V7"/>
<keyword evidence="1" id="KW-1133">Transmembrane helix</keyword>
<evidence type="ECO:0000256" key="1">
    <source>
        <dbReference type="SAM" id="Phobius"/>
    </source>
</evidence>
<gene>
    <name evidence="2" type="ORF">EXW74_08400</name>
</gene>
<evidence type="ECO:0000313" key="2">
    <source>
        <dbReference type="EMBL" id="TAA09136.1"/>
    </source>
</evidence>
<evidence type="ECO:0000313" key="3">
    <source>
        <dbReference type="Proteomes" id="UP000291525"/>
    </source>
</evidence>
<comment type="caution">
    <text evidence="2">The sequence shown here is derived from an EMBL/GenBank/DDBJ whole genome shotgun (WGS) entry which is preliminary data.</text>
</comment>
<feature type="transmembrane region" description="Helical" evidence="1">
    <location>
        <begin position="235"/>
        <end position="252"/>
    </location>
</feature>
<protein>
    <recommendedName>
        <fullName evidence="4">DUF1189 domain-containing protein</fullName>
    </recommendedName>
</protein>
<dbReference type="RefSeq" id="WP_130555506.1">
    <property type="nucleotide sequence ID" value="NZ_SHGT01000060.1"/>
</dbReference>
<reference evidence="2 3" key="1">
    <citation type="submission" date="2019-02" db="EMBL/GenBank/DDBJ databases">
        <title>First genome of the species Streptococcus parasuis.</title>
        <authorList>
            <person name="Stevens M.J.A."/>
            <person name="Stephan R."/>
        </authorList>
    </citation>
    <scope>NUCLEOTIDE SEQUENCE [LARGE SCALE GENOMIC DNA]</scope>
    <source>
        <strain evidence="2 3">4253</strain>
    </source>
</reference>
<name>A0A4Q8L0V7_9STRE</name>
<feature type="transmembrane region" description="Helical" evidence="1">
    <location>
        <begin position="210"/>
        <end position="229"/>
    </location>
</feature>
<accession>A0A4Q8L0V7</accession>
<proteinExistence type="predicted"/>